<sequence length="140" mass="16789">MNVYDLQTQSAKRISIELFKSLDVSEKIDQYEFLEKCREIYNGVNGNINFMRIITKEIIKTYLSKFDAICKTRDSIDEHINTLFNATHIEVMHNLDGLTIYPNKNRFLTHTIFIHREKDRVKHRDNFDLNIHIFFQCFQI</sequence>
<protein>
    <submittedName>
        <fullName evidence="1">Uncharacterized protein</fullName>
    </submittedName>
</protein>
<dbReference type="EMBL" id="MN740352">
    <property type="protein sequence ID" value="QHU02065.1"/>
    <property type="molecule type" value="Genomic_DNA"/>
</dbReference>
<evidence type="ECO:0000313" key="1">
    <source>
        <dbReference type="EMBL" id="QHU02065.1"/>
    </source>
</evidence>
<organism evidence="1">
    <name type="scientific">viral metagenome</name>
    <dbReference type="NCBI Taxonomy" id="1070528"/>
    <lineage>
        <taxon>unclassified sequences</taxon>
        <taxon>metagenomes</taxon>
        <taxon>organismal metagenomes</taxon>
    </lineage>
</organism>
<dbReference type="AlphaFoldDB" id="A0A6C0J8H6"/>
<accession>A0A6C0J8H6</accession>
<reference evidence="1" key="1">
    <citation type="journal article" date="2020" name="Nature">
        <title>Giant virus diversity and host interactions through global metagenomics.</title>
        <authorList>
            <person name="Schulz F."/>
            <person name="Roux S."/>
            <person name="Paez-Espino D."/>
            <person name="Jungbluth S."/>
            <person name="Walsh D.A."/>
            <person name="Denef V.J."/>
            <person name="McMahon K.D."/>
            <person name="Konstantinidis K.T."/>
            <person name="Eloe-Fadrosh E.A."/>
            <person name="Kyrpides N.C."/>
            <person name="Woyke T."/>
        </authorList>
    </citation>
    <scope>NUCLEOTIDE SEQUENCE</scope>
    <source>
        <strain evidence="1">GVMAG-M-3300025880-56</strain>
    </source>
</reference>
<proteinExistence type="predicted"/>
<name>A0A6C0J8H6_9ZZZZ</name>